<sequence length="137" mass="15145">MSLPNRSVAFNNNKGKQFLRSERADNLPSASENGVGFGRGSVNFPGNSNSTSLSHFNAGLSRKSVSAAVLNELQCNSLYRKQQTKLDPRKSSSVEFLETSGSSERRDNKLSNPDLLSRRDRRSTSLSDLFKRKTSIC</sequence>
<reference evidence="2" key="1">
    <citation type="submission" date="2022-01" db="EMBL/GenBank/DDBJ databases">
        <authorList>
            <person name="King R."/>
        </authorList>
    </citation>
    <scope>NUCLEOTIDE SEQUENCE</scope>
</reference>
<accession>A0A9N9TEL5</accession>
<feature type="region of interest" description="Disordered" evidence="1">
    <location>
        <begin position="80"/>
        <end position="123"/>
    </location>
</feature>
<dbReference type="EMBL" id="OU900094">
    <property type="protein sequence ID" value="CAG9854321.1"/>
    <property type="molecule type" value="Genomic_DNA"/>
</dbReference>
<keyword evidence="3" id="KW-1185">Reference proteome</keyword>
<evidence type="ECO:0000313" key="3">
    <source>
        <dbReference type="Proteomes" id="UP001153712"/>
    </source>
</evidence>
<proteinExistence type="predicted"/>
<name>A0A9N9TEL5_PHYSR</name>
<feature type="compositionally biased region" description="Polar residues" evidence="1">
    <location>
        <begin position="44"/>
        <end position="55"/>
    </location>
</feature>
<feature type="region of interest" description="Disordered" evidence="1">
    <location>
        <begin position="1"/>
        <end position="55"/>
    </location>
</feature>
<dbReference type="OrthoDB" id="10526883at2759"/>
<evidence type="ECO:0000313" key="2">
    <source>
        <dbReference type="EMBL" id="CAG9854321.1"/>
    </source>
</evidence>
<evidence type="ECO:0000256" key="1">
    <source>
        <dbReference type="SAM" id="MobiDB-lite"/>
    </source>
</evidence>
<feature type="compositionally biased region" description="Polar residues" evidence="1">
    <location>
        <begin position="93"/>
        <end position="102"/>
    </location>
</feature>
<protein>
    <submittedName>
        <fullName evidence="2">Uncharacterized protein</fullName>
    </submittedName>
</protein>
<gene>
    <name evidence="2" type="ORF">PHYEVI_LOCUS784</name>
</gene>
<feature type="compositionally biased region" description="Polar residues" evidence="1">
    <location>
        <begin position="1"/>
        <end position="15"/>
    </location>
</feature>
<dbReference type="Proteomes" id="UP001153712">
    <property type="component" value="Chromosome 1"/>
</dbReference>
<dbReference type="AlphaFoldDB" id="A0A9N9TEL5"/>
<organism evidence="2 3">
    <name type="scientific">Phyllotreta striolata</name>
    <name type="common">Striped flea beetle</name>
    <name type="synonym">Crioceris striolata</name>
    <dbReference type="NCBI Taxonomy" id="444603"/>
    <lineage>
        <taxon>Eukaryota</taxon>
        <taxon>Metazoa</taxon>
        <taxon>Ecdysozoa</taxon>
        <taxon>Arthropoda</taxon>
        <taxon>Hexapoda</taxon>
        <taxon>Insecta</taxon>
        <taxon>Pterygota</taxon>
        <taxon>Neoptera</taxon>
        <taxon>Endopterygota</taxon>
        <taxon>Coleoptera</taxon>
        <taxon>Polyphaga</taxon>
        <taxon>Cucujiformia</taxon>
        <taxon>Chrysomeloidea</taxon>
        <taxon>Chrysomelidae</taxon>
        <taxon>Galerucinae</taxon>
        <taxon>Alticini</taxon>
        <taxon>Phyllotreta</taxon>
    </lineage>
</organism>